<keyword evidence="2" id="KW-0238">DNA-binding</keyword>
<proteinExistence type="predicted"/>
<dbReference type="PANTHER" id="PTHR33164:SF99">
    <property type="entry name" value="MARR FAMILY REGULATORY PROTEIN"/>
    <property type="match status" value="1"/>
</dbReference>
<sequence>MSDTNEAVQWLNSEERETWLHFRQLLWQFPAALDRQLMRDSSLSTGEYSVLAALSQDTCGALRAGELARELGWERSRISHLVRRMEAKGLLRRRAIEGDGRGADLVLTEQGREMIDAAAPDHVRFVRSTLFDVLSREEALALGDMLQRVGDAARASGLPECK</sequence>
<feature type="domain" description="HTH marR-type" evidence="1">
    <location>
        <begin position="1"/>
        <end position="151"/>
    </location>
</feature>
<dbReference type="PRINTS" id="PR00598">
    <property type="entry name" value="HTHMARR"/>
</dbReference>
<dbReference type="InterPro" id="IPR036390">
    <property type="entry name" value="WH_DNA-bd_sf"/>
</dbReference>
<dbReference type="Pfam" id="PF12802">
    <property type="entry name" value="MarR_2"/>
    <property type="match status" value="1"/>
</dbReference>
<dbReference type="InterPro" id="IPR036388">
    <property type="entry name" value="WH-like_DNA-bd_sf"/>
</dbReference>
<dbReference type="SUPFAM" id="SSF46785">
    <property type="entry name" value="Winged helix' DNA-binding domain"/>
    <property type="match status" value="1"/>
</dbReference>
<dbReference type="Proteomes" id="UP000523000">
    <property type="component" value="Unassembled WGS sequence"/>
</dbReference>
<dbReference type="PANTHER" id="PTHR33164">
    <property type="entry name" value="TRANSCRIPTIONAL REGULATOR, MARR FAMILY"/>
    <property type="match status" value="1"/>
</dbReference>
<dbReference type="Gene3D" id="1.10.10.10">
    <property type="entry name" value="Winged helix-like DNA-binding domain superfamily/Winged helix DNA-binding domain"/>
    <property type="match status" value="1"/>
</dbReference>
<gene>
    <name evidence="2" type="ORF">E9229_001096</name>
</gene>
<name>A0A839QK32_9MICC</name>
<organism evidence="2 3">
    <name type="scientific">Paeniglutamicibacter cryotolerans</name>
    <dbReference type="NCBI Taxonomy" id="670079"/>
    <lineage>
        <taxon>Bacteria</taxon>
        <taxon>Bacillati</taxon>
        <taxon>Actinomycetota</taxon>
        <taxon>Actinomycetes</taxon>
        <taxon>Micrococcales</taxon>
        <taxon>Micrococcaceae</taxon>
        <taxon>Paeniglutamicibacter</taxon>
    </lineage>
</organism>
<dbReference type="GO" id="GO:0006950">
    <property type="term" value="P:response to stress"/>
    <property type="evidence" value="ECO:0007669"/>
    <property type="project" value="TreeGrafter"/>
</dbReference>
<evidence type="ECO:0000313" key="2">
    <source>
        <dbReference type="EMBL" id="MBB2994905.1"/>
    </source>
</evidence>
<dbReference type="InterPro" id="IPR000835">
    <property type="entry name" value="HTH_MarR-typ"/>
</dbReference>
<reference evidence="2 3" key="1">
    <citation type="submission" date="2020-08" db="EMBL/GenBank/DDBJ databases">
        <title>Sequencing the genomes of 1000 actinobacteria strains.</title>
        <authorList>
            <person name="Klenk H.-P."/>
        </authorList>
    </citation>
    <scope>NUCLEOTIDE SEQUENCE [LARGE SCALE GENOMIC DNA]</scope>
    <source>
        <strain evidence="2 3">DSM 22826</strain>
    </source>
</reference>
<dbReference type="PROSITE" id="PS50995">
    <property type="entry name" value="HTH_MARR_2"/>
    <property type="match status" value="1"/>
</dbReference>
<dbReference type="SMART" id="SM00347">
    <property type="entry name" value="HTH_MARR"/>
    <property type="match status" value="1"/>
</dbReference>
<dbReference type="InterPro" id="IPR039422">
    <property type="entry name" value="MarR/SlyA-like"/>
</dbReference>
<dbReference type="RefSeq" id="WP_183510232.1">
    <property type="nucleotide sequence ID" value="NZ_BAABGK010000013.1"/>
</dbReference>
<dbReference type="GO" id="GO:0003700">
    <property type="term" value="F:DNA-binding transcription factor activity"/>
    <property type="evidence" value="ECO:0007669"/>
    <property type="project" value="InterPro"/>
</dbReference>
<evidence type="ECO:0000313" key="3">
    <source>
        <dbReference type="Proteomes" id="UP000523000"/>
    </source>
</evidence>
<protein>
    <submittedName>
        <fullName evidence="2">DNA-binding MarR family transcriptional regulator</fullName>
    </submittedName>
</protein>
<evidence type="ECO:0000259" key="1">
    <source>
        <dbReference type="PROSITE" id="PS50995"/>
    </source>
</evidence>
<comment type="caution">
    <text evidence="2">The sequence shown here is derived from an EMBL/GenBank/DDBJ whole genome shotgun (WGS) entry which is preliminary data.</text>
</comment>
<keyword evidence="3" id="KW-1185">Reference proteome</keyword>
<dbReference type="GO" id="GO:0003677">
    <property type="term" value="F:DNA binding"/>
    <property type="evidence" value="ECO:0007669"/>
    <property type="project" value="UniProtKB-KW"/>
</dbReference>
<dbReference type="AlphaFoldDB" id="A0A839QK32"/>
<dbReference type="EMBL" id="JACHVS010000001">
    <property type="protein sequence ID" value="MBB2994905.1"/>
    <property type="molecule type" value="Genomic_DNA"/>
</dbReference>
<accession>A0A839QK32</accession>